<evidence type="ECO:0000313" key="3">
    <source>
        <dbReference type="Proteomes" id="UP000774283"/>
    </source>
</evidence>
<dbReference type="Proteomes" id="UP000774283">
    <property type="component" value="Unassembled WGS sequence"/>
</dbReference>
<reference evidence="2 3" key="1">
    <citation type="submission" date="2020-04" db="EMBL/GenBank/DDBJ databases">
        <title>MicrobeNet Type strains.</title>
        <authorList>
            <person name="Nicholson A.C."/>
        </authorList>
    </citation>
    <scope>NUCLEOTIDE SEQUENCE [LARGE SCALE GENOMIC DNA]</scope>
    <source>
        <strain evidence="2 3">ATCC BAA-789</strain>
    </source>
</reference>
<name>A0A9X5FCW9_9MICO</name>
<dbReference type="AlphaFoldDB" id="A0A9X5FCW9"/>
<organism evidence="2 3">
    <name type="scientific">Sanguibacter hominis ATCC BAA-789</name>
    <dbReference type="NCBI Taxonomy" id="1312740"/>
    <lineage>
        <taxon>Bacteria</taxon>
        <taxon>Bacillati</taxon>
        <taxon>Actinomycetota</taxon>
        <taxon>Actinomycetes</taxon>
        <taxon>Micrococcales</taxon>
        <taxon>Sanguibacteraceae</taxon>
        <taxon>Sanguibacter</taxon>
    </lineage>
</organism>
<comment type="caution">
    <text evidence="2">The sequence shown here is derived from an EMBL/GenBank/DDBJ whole genome shotgun (WGS) entry which is preliminary data.</text>
</comment>
<gene>
    <name evidence="2" type="ORF">HF995_10785</name>
</gene>
<dbReference type="GO" id="GO:0016740">
    <property type="term" value="F:transferase activity"/>
    <property type="evidence" value="ECO:0007669"/>
    <property type="project" value="UniProtKB-KW"/>
</dbReference>
<evidence type="ECO:0000313" key="2">
    <source>
        <dbReference type="EMBL" id="NKX93748.1"/>
    </source>
</evidence>
<keyword evidence="3" id="KW-1185">Reference proteome</keyword>
<feature type="domain" description="Polysaccharide pyruvyl transferase" evidence="1">
    <location>
        <begin position="3"/>
        <end position="115"/>
    </location>
</feature>
<accession>A0A9X5FCW9</accession>
<dbReference type="InterPro" id="IPR007345">
    <property type="entry name" value="Polysacch_pyruvyl_Trfase"/>
</dbReference>
<dbReference type="EMBL" id="JAAXOW010000003">
    <property type="protein sequence ID" value="NKX93748.1"/>
    <property type="molecule type" value="Genomic_DNA"/>
</dbReference>
<dbReference type="Pfam" id="PF04230">
    <property type="entry name" value="PS_pyruv_trans"/>
    <property type="match status" value="1"/>
</dbReference>
<sequence>MDATYLAVRGPLTRARLLSHGMSCPEVYGDPALLAPLYYYPEVKKTHEIGVIVRWSERKWQKVEPGPGVRLIDFGTDRIEETIDAILSCERVVTSSLHGLIVADAYGIPSAWLASTTPKGRDFKFHDDNLSVNKHRTPKKYDLAAHPLTVEQLDKVFDFDGRAIEFNYRPLLDACPFLERV</sequence>
<protein>
    <submittedName>
        <fullName evidence="2">Polysaccharide pyruvyl transferase family protein</fullName>
    </submittedName>
</protein>
<evidence type="ECO:0000259" key="1">
    <source>
        <dbReference type="Pfam" id="PF04230"/>
    </source>
</evidence>
<dbReference type="RefSeq" id="WP_168447927.1">
    <property type="nucleotide sequence ID" value="NZ_JAAXOW010000003.1"/>
</dbReference>
<keyword evidence="2" id="KW-0808">Transferase</keyword>
<proteinExistence type="predicted"/>